<sequence length="274" mass="30785">MDRDRICNYKGLTRREVLKYGLYGGLAVGLPMGLWLGGCAGNRDKIKPNVILISLDTLRADHLGCYGYKRSTSPAIDSLALQGILFEDVTAPAPWTLPSHASLLTGRYPSKNGVILQTNSLGEEIPTLAEVMRRHGFATSAIVNSLWLSTKNGLHRGFDDFAYVVEHGAQIKAAEITDKAVKWLSENGDKRFFLFLHYYDVHSDYIASPKYLKQYETPYKGFADGTTGQLLLHRRRLIEYSRADMEHMVNLYDAGILQTDDELLRLINVPFRDG</sequence>
<evidence type="ECO:0000256" key="3">
    <source>
        <dbReference type="SAM" id="Phobius"/>
    </source>
</evidence>
<reference evidence="5" key="1">
    <citation type="submission" date="2018-01" db="EMBL/GenBank/DDBJ databases">
        <authorList>
            <person name="Regsiter A."/>
            <person name="William W."/>
        </authorList>
    </citation>
    <scope>NUCLEOTIDE SEQUENCE</scope>
    <source>
        <strain evidence="5">TRIP AH-1</strain>
    </source>
</reference>
<dbReference type="InterPro" id="IPR017850">
    <property type="entry name" value="Alkaline_phosphatase_core_sf"/>
</dbReference>
<keyword evidence="3" id="KW-0472">Membrane</keyword>
<dbReference type="InterPro" id="IPR050738">
    <property type="entry name" value="Sulfatase"/>
</dbReference>
<dbReference type="PANTHER" id="PTHR42693:SF53">
    <property type="entry name" value="ENDO-4-O-SULFATASE"/>
    <property type="match status" value="1"/>
</dbReference>
<keyword evidence="3" id="KW-0812">Transmembrane</keyword>
<dbReference type="InterPro" id="IPR000917">
    <property type="entry name" value="Sulfatase_N"/>
</dbReference>
<protein>
    <recommendedName>
        <fullName evidence="4">Sulfatase N-terminal domain-containing protein</fullName>
    </recommendedName>
</protein>
<comment type="similarity">
    <text evidence="1">Belongs to the sulfatase family.</text>
</comment>
<accession>A0A445MUF7</accession>
<dbReference type="SUPFAM" id="SSF53649">
    <property type="entry name" value="Alkaline phosphatase-like"/>
    <property type="match status" value="1"/>
</dbReference>
<dbReference type="Gene3D" id="3.40.720.10">
    <property type="entry name" value="Alkaline Phosphatase, subunit A"/>
    <property type="match status" value="1"/>
</dbReference>
<feature type="domain" description="Sulfatase N-terminal" evidence="4">
    <location>
        <begin position="48"/>
        <end position="268"/>
    </location>
</feature>
<dbReference type="Pfam" id="PF00884">
    <property type="entry name" value="Sulfatase"/>
    <property type="match status" value="1"/>
</dbReference>
<name>A0A445MUF7_9BACT</name>
<dbReference type="CDD" id="cd16148">
    <property type="entry name" value="sulfatase_like"/>
    <property type="match status" value="1"/>
</dbReference>
<keyword evidence="2" id="KW-0378">Hydrolase</keyword>
<dbReference type="EMBL" id="OJIN01000080">
    <property type="protein sequence ID" value="SPD73137.1"/>
    <property type="molecule type" value="Genomic_DNA"/>
</dbReference>
<organism evidence="5">
    <name type="scientific">uncultured Desulfobacterium sp</name>
    <dbReference type="NCBI Taxonomy" id="201089"/>
    <lineage>
        <taxon>Bacteria</taxon>
        <taxon>Pseudomonadati</taxon>
        <taxon>Thermodesulfobacteriota</taxon>
        <taxon>Desulfobacteria</taxon>
        <taxon>Desulfobacterales</taxon>
        <taxon>Desulfobacteriaceae</taxon>
        <taxon>Desulfobacterium</taxon>
        <taxon>environmental samples</taxon>
    </lineage>
</organism>
<keyword evidence="3" id="KW-1133">Transmembrane helix</keyword>
<feature type="transmembrane region" description="Helical" evidence="3">
    <location>
        <begin position="20"/>
        <end position="38"/>
    </location>
</feature>
<evidence type="ECO:0000259" key="4">
    <source>
        <dbReference type="Pfam" id="PF00884"/>
    </source>
</evidence>
<gene>
    <name evidence="5" type="ORF">PITCH_A1700013</name>
</gene>
<evidence type="ECO:0000256" key="2">
    <source>
        <dbReference type="ARBA" id="ARBA00022801"/>
    </source>
</evidence>
<evidence type="ECO:0000313" key="5">
    <source>
        <dbReference type="EMBL" id="SPD73137.1"/>
    </source>
</evidence>
<dbReference type="AlphaFoldDB" id="A0A445MUF7"/>
<dbReference type="PANTHER" id="PTHR42693">
    <property type="entry name" value="ARYLSULFATASE FAMILY MEMBER"/>
    <property type="match status" value="1"/>
</dbReference>
<evidence type="ECO:0000256" key="1">
    <source>
        <dbReference type="ARBA" id="ARBA00008779"/>
    </source>
</evidence>
<proteinExistence type="inferred from homology"/>
<dbReference type="GO" id="GO:0004065">
    <property type="term" value="F:arylsulfatase activity"/>
    <property type="evidence" value="ECO:0007669"/>
    <property type="project" value="TreeGrafter"/>
</dbReference>